<dbReference type="AlphaFoldDB" id="A0A437PMJ9"/>
<gene>
    <name evidence="1" type="ORF">EOJ36_10540</name>
</gene>
<keyword evidence="2" id="KW-1185">Reference proteome</keyword>
<dbReference type="Proteomes" id="UP000282832">
    <property type="component" value="Unassembled WGS sequence"/>
</dbReference>
<dbReference type="PROSITE" id="PS51257">
    <property type="entry name" value="PROKAR_LIPOPROTEIN"/>
    <property type="match status" value="1"/>
</dbReference>
<evidence type="ECO:0000313" key="1">
    <source>
        <dbReference type="EMBL" id="RVU23507.1"/>
    </source>
</evidence>
<dbReference type="OrthoDB" id="1117670at2"/>
<accession>A0A437PMJ9</accession>
<proteinExistence type="predicted"/>
<evidence type="ECO:0000313" key="2">
    <source>
        <dbReference type="Proteomes" id="UP000282832"/>
    </source>
</evidence>
<dbReference type="Pfam" id="PF14054">
    <property type="entry name" value="DUF4249"/>
    <property type="match status" value="1"/>
</dbReference>
<dbReference type="EMBL" id="SACY01000005">
    <property type="protein sequence ID" value="RVU23507.1"/>
    <property type="molecule type" value="Genomic_DNA"/>
</dbReference>
<comment type="caution">
    <text evidence="1">The sequence shown here is derived from an EMBL/GenBank/DDBJ whole genome shotgun (WGS) entry which is preliminary data.</text>
</comment>
<name>A0A437PMJ9_9BACT</name>
<sequence length="304" mass="34125">MRFIFSIFSILMVLGLFSCEEVVDLKVPNSNQFVVVDAQLTNLPGNQVIRLVKSQNYFDNGTIEAIKGAKVQVLDTLGNVFEFKESLSQEGIYEWKPIGSESIGKVGRKYVLKVDWNGEHLEASTKMYRVPPIDSIRYKKAKANLRQSGEGKPTEGFEAQFYASDPKGVGDCYRLKVYKNDKLFNEPNNLTVMYDSNFQKGAQGDGLMFILPVRSAISPELYEEGNKLRVEIWSISEGEFDFYFQARSEINNAGLFSRPAANIPSNLINTNKNSAWQGAGWFGFSAVSSLEVKVEAKNAVNKLY</sequence>
<protein>
    <submittedName>
        <fullName evidence="1">DUF4249 domain-containing protein</fullName>
    </submittedName>
</protein>
<dbReference type="InterPro" id="IPR025345">
    <property type="entry name" value="DUF4249"/>
</dbReference>
<organism evidence="1 2">
    <name type="scientific">Sandaracinomonas limnophila</name>
    <dbReference type="NCBI Taxonomy" id="1862386"/>
    <lineage>
        <taxon>Bacteria</taxon>
        <taxon>Pseudomonadati</taxon>
        <taxon>Bacteroidota</taxon>
        <taxon>Cytophagia</taxon>
        <taxon>Cytophagales</taxon>
        <taxon>Flectobacillaceae</taxon>
        <taxon>Sandaracinomonas</taxon>
    </lineage>
</organism>
<dbReference type="RefSeq" id="WP_127805137.1">
    <property type="nucleotide sequence ID" value="NZ_SACY01000005.1"/>
</dbReference>
<reference evidence="1 2" key="1">
    <citation type="submission" date="2019-01" db="EMBL/GenBank/DDBJ databases">
        <authorList>
            <person name="Chen W.-M."/>
        </authorList>
    </citation>
    <scope>NUCLEOTIDE SEQUENCE [LARGE SCALE GENOMIC DNA]</scope>
    <source>
        <strain evidence="1 2">FSY-15</strain>
    </source>
</reference>